<feature type="transmembrane region" description="Helical" evidence="4">
    <location>
        <begin position="6"/>
        <end position="25"/>
    </location>
</feature>
<dbReference type="OrthoDB" id="9802448at2"/>
<feature type="transmembrane region" description="Helical" evidence="4">
    <location>
        <begin position="251"/>
        <end position="270"/>
    </location>
</feature>
<evidence type="ECO:0000256" key="1">
    <source>
        <dbReference type="ARBA" id="ARBA00022741"/>
    </source>
</evidence>
<dbReference type="GO" id="GO:0030983">
    <property type="term" value="F:mismatched DNA binding"/>
    <property type="evidence" value="ECO:0007669"/>
    <property type="project" value="InterPro"/>
</dbReference>
<keyword evidence="1" id="KW-0547">Nucleotide-binding</keyword>
<evidence type="ECO:0000256" key="2">
    <source>
        <dbReference type="ARBA" id="ARBA00022840"/>
    </source>
</evidence>
<protein>
    <recommendedName>
        <fullName evidence="5">DNA mismatch repair proteins mutS family domain-containing protein</fullName>
    </recommendedName>
</protein>
<keyword evidence="4" id="KW-0812">Transmembrane</keyword>
<dbReference type="GO" id="GO:0140664">
    <property type="term" value="F:ATP-dependent DNA damage sensor activity"/>
    <property type="evidence" value="ECO:0007669"/>
    <property type="project" value="InterPro"/>
</dbReference>
<feature type="transmembrane region" description="Helical" evidence="4">
    <location>
        <begin position="170"/>
        <end position="188"/>
    </location>
</feature>
<evidence type="ECO:0000256" key="3">
    <source>
        <dbReference type="ARBA" id="ARBA00023125"/>
    </source>
</evidence>
<organism evidence="6 7">
    <name type="scientific">Massilimicrobiota timonensis</name>
    <dbReference type="NCBI Taxonomy" id="1776392"/>
    <lineage>
        <taxon>Bacteria</taxon>
        <taxon>Bacillati</taxon>
        <taxon>Bacillota</taxon>
        <taxon>Erysipelotrichia</taxon>
        <taxon>Erysipelotrichales</taxon>
        <taxon>Erysipelotrichaceae</taxon>
        <taxon>Massilimicrobiota</taxon>
    </lineage>
</organism>
<name>A0A1Y4SZ89_9FIRM</name>
<dbReference type="RefSeq" id="WP_087358092.1">
    <property type="nucleotide sequence ID" value="NZ_NFLJ01000018.1"/>
</dbReference>
<dbReference type="GO" id="GO:0005524">
    <property type="term" value="F:ATP binding"/>
    <property type="evidence" value="ECO:0007669"/>
    <property type="project" value="UniProtKB-KW"/>
</dbReference>
<dbReference type="SMART" id="SM00534">
    <property type="entry name" value="MUTSac"/>
    <property type="match status" value="1"/>
</dbReference>
<dbReference type="PANTHER" id="PTHR11361">
    <property type="entry name" value="DNA MISMATCH REPAIR PROTEIN MUTS FAMILY MEMBER"/>
    <property type="match status" value="1"/>
</dbReference>
<keyword evidence="4" id="KW-0472">Membrane</keyword>
<feature type="transmembrane region" description="Helical" evidence="4">
    <location>
        <begin position="148"/>
        <end position="164"/>
    </location>
</feature>
<evidence type="ECO:0000259" key="5">
    <source>
        <dbReference type="SMART" id="SM00534"/>
    </source>
</evidence>
<dbReference type="InterPro" id="IPR000432">
    <property type="entry name" value="DNA_mismatch_repair_MutS_C"/>
</dbReference>
<evidence type="ECO:0000313" key="6">
    <source>
        <dbReference type="EMBL" id="OUQ34271.1"/>
    </source>
</evidence>
<dbReference type="PANTHER" id="PTHR11361:SF152">
    <property type="entry name" value="DNA MISMATCH REPAIR PROTEIN"/>
    <property type="match status" value="1"/>
</dbReference>
<dbReference type="Pfam" id="PF00488">
    <property type="entry name" value="MutS_V"/>
    <property type="match status" value="1"/>
</dbReference>
<dbReference type="InterPro" id="IPR027417">
    <property type="entry name" value="P-loop_NTPase"/>
</dbReference>
<comment type="caution">
    <text evidence="6">The sequence shown here is derived from an EMBL/GenBank/DDBJ whole genome shotgun (WGS) entry which is preliminary data.</text>
</comment>
<keyword evidence="4" id="KW-1133">Transmembrane helix</keyword>
<dbReference type="GO" id="GO:0006298">
    <property type="term" value="P:mismatch repair"/>
    <property type="evidence" value="ECO:0007669"/>
    <property type="project" value="InterPro"/>
</dbReference>
<dbReference type="Gene3D" id="3.40.50.300">
    <property type="entry name" value="P-loop containing nucleotide triphosphate hydrolases"/>
    <property type="match status" value="1"/>
</dbReference>
<keyword evidence="2" id="KW-0067">ATP-binding</keyword>
<feature type="domain" description="DNA mismatch repair proteins mutS family" evidence="5">
    <location>
        <begin position="340"/>
        <end position="519"/>
    </location>
</feature>
<dbReference type="SUPFAM" id="SSF52540">
    <property type="entry name" value="P-loop containing nucleoside triphosphate hydrolases"/>
    <property type="match status" value="1"/>
</dbReference>
<dbReference type="InterPro" id="IPR045076">
    <property type="entry name" value="MutS"/>
</dbReference>
<dbReference type="Proteomes" id="UP000195305">
    <property type="component" value="Unassembled WGS sequence"/>
</dbReference>
<evidence type="ECO:0000313" key="7">
    <source>
        <dbReference type="Proteomes" id="UP000195305"/>
    </source>
</evidence>
<dbReference type="AlphaFoldDB" id="A0A1Y4SZ89"/>
<dbReference type="EMBL" id="NFLJ01000018">
    <property type="protein sequence ID" value="OUQ34271.1"/>
    <property type="molecule type" value="Genomic_DNA"/>
</dbReference>
<dbReference type="GO" id="GO:0005829">
    <property type="term" value="C:cytosol"/>
    <property type="evidence" value="ECO:0007669"/>
    <property type="project" value="TreeGrafter"/>
</dbReference>
<proteinExistence type="predicted"/>
<gene>
    <name evidence="6" type="ORF">B5E75_07280</name>
</gene>
<reference evidence="6 7" key="1">
    <citation type="journal article" date="2018" name="BMC Genomics">
        <title>Whole genome sequencing and function prediction of 133 gut anaerobes isolated from chicken caecum in pure cultures.</title>
        <authorList>
            <person name="Medvecky M."/>
            <person name="Cejkova D."/>
            <person name="Polansky O."/>
            <person name="Karasova D."/>
            <person name="Kubasova T."/>
            <person name="Cizek A."/>
            <person name="Rychlik I."/>
        </authorList>
    </citation>
    <scope>NUCLEOTIDE SEQUENCE [LARGE SCALE GENOMIC DNA]</scope>
    <source>
        <strain evidence="6 7">An13</strain>
    </source>
</reference>
<evidence type="ECO:0000256" key="4">
    <source>
        <dbReference type="SAM" id="Phobius"/>
    </source>
</evidence>
<accession>A0A1Y4SZ89</accession>
<keyword evidence="3" id="KW-0238">DNA-binding</keyword>
<keyword evidence="7" id="KW-1185">Reference proteome</keyword>
<sequence>MWIFWTVVILMILSVMILKGLWNLWMHQRLLHLFRYQMAKNDVEWNQEYAKKLNQYALTQQEIDDFQLCQVLQKCDYTYTNIGREYMYGRMVSGKYEYQLLETMIERYKDQKILSHTLYELYQLSKEYDRCLGLFDHHDVFTLWEKRLIQVLSFGPLLFLLAFFVFGHNIWLPFSLYLGIMVALHTYFSQRIQTIMSETMSYCCMVETFSRLINHHVFPESIIQDALCFIKKEKRYTFLTRMISKVSKIDVFYFTQTIQSFLFISLHQYFTLLKHRQDIEKHMMLIYEYIGIADLALSVLLLREHEQTCLPVFVDEKKISFVEAYHPLIKNPVKNSFTTSHSCMITGSNASGKSTFLKVIGVNMVMAKTLHTCFADEWICYDFTIHSAIHMKDDLTSGDSYYVKEIKTLKTMIDDVKVKDCLIFIDEILRGTNETERVMISQAILNYLFQSSSIVLVTTHDLSLVEKFQDIDQYCFRDAIINQQLSCDYKIHKGRCTVGNAIALLEIYGYHQDILCHLKKPN</sequence>